<dbReference type="PROSITE" id="PS51186">
    <property type="entry name" value="GNAT"/>
    <property type="match status" value="1"/>
</dbReference>
<comment type="similarity">
    <text evidence="1 5">Belongs to the acetyltransferase family. RimI subfamily.</text>
</comment>
<dbReference type="CDD" id="cd04301">
    <property type="entry name" value="NAT_SF"/>
    <property type="match status" value="1"/>
</dbReference>
<dbReference type="SUPFAM" id="SSF55729">
    <property type="entry name" value="Acyl-CoA N-acyltransferases (Nat)"/>
    <property type="match status" value="1"/>
</dbReference>
<dbReference type="OrthoDB" id="9796919at2"/>
<dbReference type="PANTHER" id="PTHR43420">
    <property type="entry name" value="ACETYLTRANSFERASE"/>
    <property type="match status" value="1"/>
</dbReference>
<dbReference type="GO" id="GO:0005737">
    <property type="term" value="C:cytoplasm"/>
    <property type="evidence" value="ECO:0007669"/>
    <property type="project" value="UniProtKB-SubCell"/>
</dbReference>
<organism evidence="7 8">
    <name type="scientific">Pseudidiomarina halophila</name>
    <dbReference type="NCBI Taxonomy" id="1449799"/>
    <lineage>
        <taxon>Bacteria</taxon>
        <taxon>Pseudomonadati</taxon>
        <taxon>Pseudomonadota</taxon>
        <taxon>Gammaproteobacteria</taxon>
        <taxon>Alteromonadales</taxon>
        <taxon>Idiomarinaceae</taxon>
        <taxon>Pseudidiomarina</taxon>
    </lineage>
</organism>
<evidence type="ECO:0000256" key="3">
    <source>
        <dbReference type="ARBA" id="ARBA00022679"/>
    </source>
</evidence>
<dbReference type="AlphaFoldDB" id="A0A432XRJ5"/>
<keyword evidence="3 7" id="KW-0808">Transferase</keyword>
<dbReference type="GO" id="GO:0008999">
    <property type="term" value="F:protein-N-terminal-alanine acetyltransferase activity"/>
    <property type="evidence" value="ECO:0007669"/>
    <property type="project" value="UniProtKB-EC"/>
</dbReference>
<dbReference type="InterPro" id="IPR016181">
    <property type="entry name" value="Acyl_CoA_acyltransferase"/>
</dbReference>
<accession>A0A432XRJ5</accession>
<comment type="function">
    <text evidence="5">Acetylates the N-terminal alanine of ribosomal protein bS18.</text>
</comment>
<dbReference type="InterPro" id="IPR006464">
    <property type="entry name" value="AcTrfase_RimI/Ard1"/>
</dbReference>
<comment type="caution">
    <text evidence="7">The sequence shown here is derived from an EMBL/GenBank/DDBJ whole genome shotgun (WGS) entry which is preliminary data.</text>
</comment>
<dbReference type="Gene3D" id="3.40.630.30">
    <property type="match status" value="1"/>
</dbReference>
<evidence type="ECO:0000313" key="8">
    <source>
        <dbReference type="Proteomes" id="UP000287198"/>
    </source>
</evidence>
<evidence type="ECO:0000256" key="1">
    <source>
        <dbReference type="ARBA" id="ARBA00005395"/>
    </source>
</evidence>
<feature type="domain" description="N-acetyltransferase" evidence="6">
    <location>
        <begin position="1"/>
        <end position="144"/>
    </location>
</feature>
<evidence type="ECO:0000259" key="6">
    <source>
        <dbReference type="PROSITE" id="PS51186"/>
    </source>
</evidence>
<dbReference type="Proteomes" id="UP000287198">
    <property type="component" value="Unassembled WGS sequence"/>
</dbReference>
<dbReference type="NCBIfam" id="TIGR01575">
    <property type="entry name" value="rimI"/>
    <property type="match status" value="1"/>
</dbReference>
<evidence type="ECO:0000313" key="7">
    <source>
        <dbReference type="EMBL" id="RUO51346.1"/>
    </source>
</evidence>
<dbReference type="EC" id="2.3.1.266" evidence="5"/>
<dbReference type="Pfam" id="PF00583">
    <property type="entry name" value="Acetyltransf_1"/>
    <property type="match status" value="1"/>
</dbReference>
<keyword evidence="4" id="KW-0012">Acyltransferase</keyword>
<name>A0A432XRJ5_9GAMM</name>
<dbReference type="RefSeq" id="WP_126764518.1">
    <property type="nucleotide sequence ID" value="NZ_JBHLTZ010000002.1"/>
</dbReference>
<keyword evidence="2 5" id="KW-0963">Cytoplasm</keyword>
<evidence type="ECO:0000256" key="4">
    <source>
        <dbReference type="ARBA" id="ARBA00023315"/>
    </source>
</evidence>
<dbReference type="InterPro" id="IPR050680">
    <property type="entry name" value="YpeA/RimI_acetyltransf"/>
</dbReference>
<sequence length="144" mass="16364">MIKRITSYHPELYSIERLSHVSPWSEGVLQSCFTENYQIYGWFSAAGILQGFCVIQQVCDEFTLMNITVAPAYQGQGIGGQLLRYVQALAAQHRAKLWLEVRASNAAALHLYEKQGFSEVGRRPSYYPRGDEREDAVIMSWQAV</sequence>
<keyword evidence="8" id="KW-1185">Reference proteome</keyword>
<evidence type="ECO:0000256" key="2">
    <source>
        <dbReference type="ARBA" id="ARBA00022490"/>
    </source>
</evidence>
<reference evidence="8" key="1">
    <citation type="journal article" date="2018" name="Front. Microbiol.">
        <title>Genome-Based Analysis Reveals the Taxonomy and Diversity of the Family Idiomarinaceae.</title>
        <authorList>
            <person name="Liu Y."/>
            <person name="Lai Q."/>
            <person name="Shao Z."/>
        </authorList>
    </citation>
    <scope>NUCLEOTIDE SEQUENCE [LARGE SCALE GENOMIC DNA]</scope>
    <source>
        <strain evidence="8">BH195</strain>
    </source>
</reference>
<gene>
    <name evidence="7" type="primary">rimI</name>
    <name evidence="7" type="ORF">CWI69_11715</name>
</gene>
<dbReference type="InterPro" id="IPR000182">
    <property type="entry name" value="GNAT_dom"/>
</dbReference>
<comment type="subcellular location">
    <subcellularLocation>
        <location evidence="5">Cytoplasm</location>
    </subcellularLocation>
</comment>
<proteinExistence type="inferred from homology"/>
<evidence type="ECO:0000256" key="5">
    <source>
        <dbReference type="RuleBase" id="RU363094"/>
    </source>
</evidence>
<protein>
    <recommendedName>
        <fullName evidence="5">[Ribosomal protein bS18]-alanine N-acetyltransferase</fullName>
        <ecNumber evidence="5">2.3.1.266</ecNumber>
    </recommendedName>
</protein>
<comment type="catalytic activity">
    <reaction evidence="5">
        <text>N-terminal L-alanyl-[ribosomal protein bS18] + acetyl-CoA = N-terminal N(alpha)-acetyl-L-alanyl-[ribosomal protein bS18] + CoA + H(+)</text>
        <dbReference type="Rhea" id="RHEA:43756"/>
        <dbReference type="Rhea" id="RHEA-COMP:10676"/>
        <dbReference type="Rhea" id="RHEA-COMP:10677"/>
        <dbReference type="ChEBI" id="CHEBI:15378"/>
        <dbReference type="ChEBI" id="CHEBI:57287"/>
        <dbReference type="ChEBI" id="CHEBI:57288"/>
        <dbReference type="ChEBI" id="CHEBI:64718"/>
        <dbReference type="ChEBI" id="CHEBI:83683"/>
        <dbReference type="EC" id="2.3.1.266"/>
    </reaction>
</comment>
<dbReference type="EMBL" id="PIPW01000005">
    <property type="protein sequence ID" value="RUO51346.1"/>
    <property type="molecule type" value="Genomic_DNA"/>
</dbReference>